<reference evidence="2 3" key="1">
    <citation type="submission" date="2015-07" db="EMBL/GenBank/DDBJ databases">
        <authorList>
            <person name="Noorani M."/>
        </authorList>
    </citation>
    <scope>NUCLEOTIDE SEQUENCE [LARGE SCALE GENOMIC DNA]</scope>
    <source>
        <strain evidence="2 3">CECT 5088</strain>
    </source>
</reference>
<proteinExistence type="predicted"/>
<evidence type="ECO:0000313" key="2">
    <source>
        <dbReference type="EMBL" id="CTQ34484.1"/>
    </source>
</evidence>
<name>A0A0M6XX36_9RHOB</name>
<accession>A0A0M6XX36</accession>
<keyword evidence="1" id="KW-1133">Transmembrane helix</keyword>
<dbReference type="Proteomes" id="UP000048908">
    <property type="component" value="Unassembled WGS sequence"/>
</dbReference>
<keyword evidence="3" id="KW-1185">Reference proteome</keyword>
<dbReference type="AlphaFoldDB" id="A0A0M6XX36"/>
<keyword evidence="1" id="KW-0812">Transmembrane</keyword>
<protein>
    <submittedName>
        <fullName evidence="2">Uncharacterized protein</fullName>
    </submittedName>
</protein>
<gene>
    <name evidence="2" type="ORF">JAN5088_03280</name>
</gene>
<evidence type="ECO:0000256" key="1">
    <source>
        <dbReference type="SAM" id="Phobius"/>
    </source>
</evidence>
<keyword evidence="1" id="KW-0472">Membrane</keyword>
<organism evidence="2 3">
    <name type="scientific">Jannaschia rubra</name>
    <dbReference type="NCBI Taxonomy" id="282197"/>
    <lineage>
        <taxon>Bacteria</taxon>
        <taxon>Pseudomonadati</taxon>
        <taxon>Pseudomonadota</taxon>
        <taxon>Alphaproteobacteria</taxon>
        <taxon>Rhodobacterales</taxon>
        <taxon>Roseobacteraceae</taxon>
        <taxon>Jannaschia</taxon>
    </lineage>
</organism>
<dbReference type="EMBL" id="CXPG01000022">
    <property type="protein sequence ID" value="CTQ34484.1"/>
    <property type="molecule type" value="Genomic_DNA"/>
</dbReference>
<sequence>MMTDGCMMDGMGAMMGVMGAGMLLVTLVLVGIGFGIGYAVAKRR</sequence>
<feature type="transmembrane region" description="Helical" evidence="1">
    <location>
        <begin position="20"/>
        <end position="41"/>
    </location>
</feature>
<evidence type="ECO:0000313" key="3">
    <source>
        <dbReference type="Proteomes" id="UP000048908"/>
    </source>
</evidence>
<dbReference type="RefSeq" id="WP_267885393.1">
    <property type="nucleotide sequence ID" value="NZ_CXPG01000022.1"/>
</dbReference>